<evidence type="ECO:0000256" key="3">
    <source>
        <dbReference type="ARBA" id="ARBA00022449"/>
    </source>
</evidence>
<dbReference type="InterPro" id="IPR004481">
    <property type="entry name" value="K/Na/Ca-exchanger"/>
</dbReference>
<keyword evidence="3" id="KW-0050">Antiport</keyword>
<evidence type="ECO:0000256" key="4">
    <source>
        <dbReference type="ARBA" id="ARBA00022568"/>
    </source>
</evidence>
<evidence type="ECO:0000256" key="2">
    <source>
        <dbReference type="ARBA" id="ARBA00005364"/>
    </source>
</evidence>
<dbReference type="GO" id="GO:0006874">
    <property type="term" value="P:intracellular calcium ion homeostasis"/>
    <property type="evidence" value="ECO:0007669"/>
    <property type="project" value="TreeGrafter"/>
</dbReference>
<keyword evidence="4" id="KW-0109">Calcium transport</keyword>
<feature type="transmembrane region" description="Helical" evidence="10">
    <location>
        <begin position="96"/>
        <end position="116"/>
    </location>
</feature>
<keyword evidence="6 10" id="KW-1133">Transmembrane helix</keyword>
<evidence type="ECO:0000256" key="9">
    <source>
        <dbReference type="SAM" id="MobiDB-lite"/>
    </source>
</evidence>
<evidence type="ECO:0000313" key="12">
    <source>
        <dbReference type="EMBL" id="ROL42224.1"/>
    </source>
</evidence>
<dbReference type="GO" id="GO:0008273">
    <property type="term" value="F:calcium, potassium:sodium antiporter activity"/>
    <property type="evidence" value="ECO:0007669"/>
    <property type="project" value="TreeGrafter"/>
</dbReference>
<feature type="compositionally biased region" description="Low complexity" evidence="9">
    <location>
        <begin position="188"/>
        <end position="200"/>
    </location>
</feature>
<accession>A0A3N0Y7X1</accession>
<organism evidence="12 13">
    <name type="scientific">Anabarilius grahami</name>
    <name type="common">Kanglang fish</name>
    <name type="synonym">Barilius grahami</name>
    <dbReference type="NCBI Taxonomy" id="495550"/>
    <lineage>
        <taxon>Eukaryota</taxon>
        <taxon>Metazoa</taxon>
        <taxon>Chordata</taxon>
        <taxon>Craniata</taxon>
        <taxon>Vertebrata</taxon>
        <taxon>Euteleostomi</taxon>
        <taxon>Actinopterygii</taxon>
        <taxon>Neopterygii</taxon>
        <taxon>Teleostei</taxon>
        <taxon>Ostariophysi</taxon>
        <taxon>Cypriniformes</taxon>
        <taxon>Xenocyprididae</taxon>
        <taxon>Xenocypridinae</taxon>
        <taxon>Xenocypridinae incertae sedis</taxon>
        <taxon>Anabarilius</taxon>
    </lineage>
</organism>
<keyword evidence="4" id="KW-0813">Transport</keyword>
<keyword evidence="4" id="KW-0106">Calcium</keyword>
<dbReference type="OrthoDB" id="2127281at2759"/>
<evidence type="ECO:0000256" key="5">
    <source>
        <dbReference type="ARBA" id="ARBA00022692"/>
    </source>
</evidence>
<evidence type="ECO:0000313" key="13">
    <source>
        <dbReference type="Proteomes" id="UP000281406"/>
    </source>
</evidence>
<dbReference type="Pfam" id="PF01699">
    <property type="entry name" value="Na_Ca_ex"/>
    <property type="match status" value="1"/>
</dbReference>
<dbReference type="EMBL" id="RJVU01050164">
    <property type="protein sequence ID" value="ROL42224.1"/>
    <property type="molecule type" value="Genomic_DNA"/>
</dbReference>
<sequence>MSIPCGIFPLAIHEFPEDIFTKEQRKRGVFITEGDVGVGTIVGSAVFNILVIIGVCGIFARQTVTLTWWSMFRDSLYYIFSVLALILVIYDEQVVWWESMLLISMYGVYILIMKALGPDSYGIAARSGVGLCHVTGCMGDGTREAALKFTLTPAGEWVPLDSGEPAAEQNGTENPPSPHPGKGAMRASSPEELSSSPPGRSETETQTVG</sequence>
<evidence type="ECO:0000256" key="8">
    <source>
        <dbReference type="ARBA" id="ARBA00033627"/>
    </source>
</evidence>
<keyword evidence="5 10" id="KW-0812">Transmembrane</keyword>
<dbReference type="InterPro" id="IPR044880">
    <property type="entry name" value="NCX_ion-bd_dom_sf"/>
</dbReference>
<dbReference type="InterPro" id="IPR004837">
    <property type="entry name" value="NaCa_Exmemb"/>
</dbReference>
<dbReference type="Gene3D" id="1.20.1420.30">
    <property type="entry name" value="NCX, central ion-binding region"/>
    <property type="match status" value="1"/>
</dbReference>
<comment type="caution">
    <text evidence="12">The sequence shown here is derived from an EMBL/GenBank/DDBJ whole genome shotgun (WGS) entry which is preliminary data.</text>
</comment>
<gene>
    <name evidence="12" type="ORF">DPX16_7901</name>
</gene>
<name>A0A3N0Y7X1_ANAGA</name>
<evidence type="ECO:0000256" key="1">
    <source>
        <dbReference type="ARBA" id="ARBA00004141"/>
    </source>
</evidence>
<feature type="domain" description="Sodium/calcium exchanger membrane region" evidence="11">
    <location>
        <begin position="32"/>
        <end position="113"/>
    </location>
</feature>
<keyword evidence="4" id="KW-0406">Ion transport</keyword>
<keyword evidence="13" id="KW-1185">Reference proteome</keyword>
<dbReference type="GO" id="GO:0005262">
    <property type="term" value="F:calcium channel activity"/>
    <property type="evidence" value="ECO:0007669"/>
    <property type="project" value="TreeGrafter"/>
</dbReference>
<evidence type="ECO:0000256" key="10">
    <source>
        <dbReference type="SAM" id="Phobius"/>
    </source>
</evidence>
<comment type="subcellular location">
    <subcellularLocation>
        <location evidence="1">Membrane</location>
        <topology evidence="1">Multi-pass membrane protein</topology>
    </subcellularLocation>
</comment>
<dbReference type="GO" id="GO:0005886">
    <property type="term" value="C:plasma membrane"/>
    <property type="evidence" value="ECO:0007669"/>
    <property type="project" value="TreeGrafter"/>
</dbReference>
<protein>
    <submittedName>
        <fullName evidence="12">Sodium/potassium/calcium exchanger 4</fullName>
    </submittedName>
</protein>
<keyword evidence="7 10" id="KW-0472">Membrane</keyword>
<feature type="transmembrane region" description="Helical" evidence="10">
    <location>
        <begin position="36"/>
        <end position="60"/>
    </location>
</feature>
<dbReference type="PANTHER" id="PTHR10846:SF28">
    <property type="entry name" value="SODIUM_POTASSIUM_CALCIUM EXCHANGER 3-LIKE ISOFORM X1"/>
    <property type="match status" value="1"/>
</dbReference>
<feature type="transmembrane region" description="Helical" evidence="10">
    <location>
        <begin position="72"/>
        <end position="90"/>
    </location>
</feature>
<proteinExistence type="inferred from homology"/>
<dbReference type="Proteomes" id="UP000281406">
    <property type="component" value="Unassembled WGS sequence"/>
</dbReference>
<reference evidence="12 13" key="1">
    <citation type="submission" date="2018-10" db="EMBL/GenBank/DDBJ databases">
        <title>Genome assembly for a Yunnan-Guizhou Plateau 3E fish, Anabarilius grahami (Regan), and its evolutionary and genetic applications.</title>
        <authorList>
            <person name="Jiang W."/>
        </authorList>
    </citation>
    <scope>NUCLEOTIDE SEQUENCE [LARGE SCALE GENOMIC DNA]</scope>
    <source>
        <strain evidence="12">AG-KIZ</strain>
        <tissue evidence="12">Muscle</tissue>
    </source>
</reference>
<dbReference type="AlphaFoldDB" id="A0A3N0Y7X1"/>
<comment type="similarity">
    <text evidence="2">Belongs to the Ca(2+):cation antiporter (CaCA) (TC 2.A.19) family. SLC24A subfamily.</text>
</comment>
<comment type="catalytic activity">
    <reaction evidence="8">
        <text>Ca(2+)(out) + K(+)(out) + 4 Na(+)(in) = Ca(2+)(in) + K(+)(in) + 4 Na(+)(out)</text>
        <dbReference type="Rhea" id="RHEA:69967"/>
        <dbReference type="ChEBI" id="CHEBI:29101"/>
        <dbReference type="ChEBI" id="CHEBI:29103"/>
        <dbReference type="ChEBI" id="CHEBI:29108"/>
    </reaction>
</comment>
<evidence type="ECO:0000256" key="7">
    <source>
        <dbReference type="ARBA" id="ARBA00023136"/>
    </source>
</evidence>
<dbReference type="PANTHER" id="PTHR10846">
    <property type="entry name" value="SODIUM/POTASSIUM/CALCIUM EXCHANGER"/>
    <property type="match status" value="1"/>
</dbReference>
<feature type="region of interest" description="Disordered" evidence="9">
    <location>
        <begin position="160"/>
        <end position="209"/>
    </location>
</feature>
<evidence type="ECO:0000256" key="6">
    <source>
        <dbReference type="ARBA" id="ARBA00022989"/>
    </source>
</evidence>
<evidence type="ECO:0000259" key="11">
    <source>
        <dbReference type="Pfam" id="PF01699"/>
    </source>
</evidence>